<dbReference type="eggNOG" id="ENOG502SN3G">
    <property type="taxonomic scope" value="Eukaryota"/>
</dbReference>
<sequence>MGYSLHAIARLVKKSRSTIRRYLDDPINYWKKVQCAKGRPRKLTTRDERTVIRTASNSPKSLNDIRAELKLNVCKSTVRNVLRRSGVIVSQKMKKAPKMTADHKAKRIDFVKRNMGRKWDTVSLYTTYSEIKNIFQVLFSDEKKWNLDGPDGNRHYWRDLRKDPQLFSRRNFGGGSLMVWGGFCNGMKMKLQFITTRETSVSYQSTLQKAIVPFFRNKRRTHVFQQDNASIHKSISTQNWLKAQKITDLEWPAVSPDLNPIENLWGLLVRRVYKHGRQFNTIQELKDAVETEWNAITAAELRALVASMPNRMFEVIQNNGGETSY</sequence>
<evidence type="ECO:0000256" key="1">
    <source>
        <dbReference type="ARBA" id="ARBA00004123"/>
    </source>
</evidence>
<protein>
    <recommendedName>
        <fullName evidence="6">Tc1-like transposase DDE domain-containing protein</fullName>
    </recommendedName>
</protein>
<feature type="domain" description="Tc1-like transposase DDE" evidence="2">
    <location>
        <begin position="136"/>
        <end position="286"/>
    </location>
</feature>
<dbReference type="Gene3D" id="1.10.10.60">
    <property type="entry name" value="Homeodomain-like"/>
    <property type="match status" value="1"/>
</dbReference>
<dbReference type="InterPro" id="IPR036388">
    <property type="entry name" value="WH-like_DNA-bd_sf"/>
</dbReference>
<comment type="subcellular location">
    <subcellularLocation>
        <location evidence="1">Nucleus</location>
    </subcellularLocation>
</comment>
<dbReference type="InterPro" id="IPR038717">
    <property type="entry name" value="Tc1-like_DDE_dom"/>
</dbReference>
<dbReference type="PANTHER" id="PTHR23022:SF129">
    <property type="entry name" value="TRANSPOSABLE ELEMENT TC3 TRANSPOSASE"/>
    <property type="match status" value="1"/>
</dbReference>
<gene>
    <name evidence="4" type="ORF">CRE_09589</name>
</gene>
<feature type="domain" description="Transposable element Tc3 transposase-like DNA-binding HTH" evidence="3">
    <location>
        <begin position="46"/>
        <end position="85"/>
    </location>
</feature>
<name>E3MJ68_CAERE</name>
<dbReference type="EMBL" id="DS268449">
    <property type="protein sequence ID" value="EFP03476.1"/>
    <property type="molecule type" value="Genomic_DNA"/>
</dbReference>
<dbReference type="SUPFAM" id="SSF46689">
    <property type="entry name" value="Homeodomain-like"/>
    <property type="match status" value="2"/>
</dbReference>
<dbReference type="OMA" id="RWKARTE"/>
<dbReference type="PANTHER" id="PTHR23022">
    <property type="entry name" value="TRANSPOSABLE ELEMENT-RELATED"/>
    <property type="match status" value="1"/>
</dbReference>
<keyword evidence="5" id="KW-1185">Reference proteome</keyword>
<dbReference type="Gene3D" id="1.10.10.10">
    <property type="entry name" value="Winged helix-like DNA-binding domain superfamily/Winged helix DNA-binding domain"/>
    <property type="match status" value="1"/>
</dbReference>
<dbReference type="InterPro" id="IPR048703">
    <property type="entry name" value="Tnp_Tc3-like_HTH"/>
</dbReference>
<reference evidence="4" key="1">
    <citation type="submission" date="2007-07" db="EMBL/GenBank/DDBJ databases">
        <title>PCAP assembly of the Caenorhabditis remanei genome.</title>
        <authorList>
            <consortium name="The Caenorhabditis remanei Sequencing Consortium"/>
            <person name="Wilson R.K."/>
        </authorList>
    </citation>
    <scope>NUCLEOTIDE SEQUENCE [LARGE SCALE GENOMIC DNA]</scope>
    <source>
        <strain evidence="4">PB4641</strain>
    </source>
</reference>
<evidence type="ECO:0000313" key="5">
    <source>
        <dbReference type="Proteomes" id="UP000008281"/>
    </source>
</evidence>
<evidence type="ECO:0000259" key="3">
    <source>
        <dbReference type="Pfam" id="PF21517"/>
    </source>
</evidence>
<evidence type="ECO:0008006" key="6">
    <source>
        <dbReference type="Google" id="ProtNLM"/>
    </source>
</evidence>
<accession>E3MJ68</accession>
<proteinExistence type="predicted"/>
<dbReference type="Pfam" id="PF21517">
    <property type="entry name" value="HTH_Tnp_Tc3_2_like"/>
    <property type="match status" value="1"/>
</dbReference>
<dbReference type="InterPro" id="IPR009057">
    <property type="entry name" value="Homeodomain-like_sf"/>
</dbReference>
<dbReference type="AlphaFoldDB" id="E3MJ68"/>
<dbReference type="InParanoid" id="E3MJ68"/>
<dbReference type="Pfam" id="PF13358">
    <property type="entry name" value="DDE_3"/>
    <property type="match status" value="1"/>
</dbReference>
<dbReference type="STRING" id="31234.E3MJ68"/>
<dbReference type="OrthoDB" id="106945at2759"/>
<dbReference type="GO" id="GO:0003676">
    <property type="term" value="F:nucleic acid binding"/>
    <property type="evidence" value="ECO:0007669"/>
    <property type="project" value="InterPro"/>
</dbReference>
<dbReference type="HOGENOM" id="CLU_033666_0_2_1"/>
<dbReference type="InterPro" id="IPR052338">
    <property type="entry name" value="Transposase_5"/>
</dbReference>
<dbReference type="Gene3D" id="3.30.420.10">
    <property type="entry name" value="Ribonuclease H-like superfamily/Ribonuclease H"/>
    <property type="match status" value="1"/>
</dbReference>
<organism evidence="5">
    <name type="scientific">Caenorhabditis remanei</name>
    <name type="common">Caenorhabditis vulgaris</name>
    <dbReference type="NCBI Taxonomy" id="31234"/>
    <lineage>
        <taxon>Eukaryota</taxon>
        <taxon>Metazoa</taxon>
        <taxon>Ecdysozoa</taxon>
        <taxon>Nematoda</taxon>
        <taxon>Chromadorea</taxon>
        <taxon>Rhabditida</taxon>
        <taxon>Rhabditina</taxon>
        <taxon>Rhabditomorpha</taxon>
        <taxon>Rhabditoidea</taxon>
        <taxon>Rhabditidae</taxon>
        <taxon>Peloderinae</taxon>
        <taxon>Caenorhabditis</taxon>
    </lineage>
</organism>
<dbReference type="Proteomes" id="UP000008281">
    <property type="component" value="Unassembled WGS sequence"/>
</dbReference>
<evidence type="ECO:0000313" key="4">
    <source>
        <dbReference type="EMBL" id="EFP03476.1"/>
    </source>
</evidence>
<dbReference type="InterPro" id="IPR036397">
    <property type="entry name" value="RNaseH_sf"/>
</dbReference>
<evidence type="ECO:0000259" key="2">
    <source>
        <dbReference type="Pfam" id="PF13358"/>
    </source>
</evidence>
<dbReference type="GO" id="GO:0005634">
    <property type="term" value="C:nucleus"/>
    <property type="evidence" value="ECO:0007669"/>
    <property type="project" value="UniProtKB-SubCell"/>
</dbReference>